<accession>A0AAV4NKD6</accession>
<gene>
    <name evidence="2" type="ORF">CDAR_25761</name>
</gene>
<evidence type="ECO:0000256" key="1">
    <source>
        <dbReference type="SAM" id="MobiDB-lite"/>
    </source>
</evidence>
<evidence type="ECO:0000313" key="2">
    <source>
        <dbReference type="EMBL" id="GIX83954.1"/>
    </source>
</evidence>
<dbReference type="EMBL" id="BPLQ01001683">
    <property type="protein sequence ID" value="GIX83954.1"/>
    <property type="molecule type" value="Genomic_DNA"/>
</dbReference>
<keyword evidence="3" id="KW-1185">Reference proteome</keyword>
<evidence type="ECO:0000313" key="3">
    <source>
        <dbReference type="Proteomes" id="UP001054837"/>
    </source>
</evidence>
<dbReference type="AlphaFoldDB" id="A0AAV4NKD6"/>
<comment type="caution">
    <text evidence="2">The sequence shown here is derived from an EMBL/GenBank/DDBJ whole genome shotgun (WGS) entry which is preliminary data.</text>
</comment>
<feature type="compositionally biased region" description="Polar residues" evidence="1">
    <location>
        <begin position="137"/>
        <end position="147"/>
    </location>
</feature>
<feature type="region of interest" description="Disordered" evidence="1">
    <location>
        <begin position="128"/>
        <end position="147"/>
    </location>
</feature>
<proteinExistence type="predicted"/>
<organism evidence="2 3">
    <name type="scientific">Caerostris darwini</name>
    <dbReference type="NCBI Taxonomy" id="1538125"/>
    <lineage>
        <taxon>Eukaryota</taxon>
        <taxon>Metazoa</taxon>
        <taxon>Ecdysozoa</taxon>
        <taxon>Arthropoda</taxon>
        <taxon>Chelicerata</taxon>
        <taxon>Arachnida</taxon>
        <taxon>Araneae</taxon>
        <taxon>Araneomorphae</taxon>
        <taxon>Entelegynae</taxon>
        <taxon>Araneoidea</taxon>
        <taxon>Araneidae</taxon>
        <taxon>Caerostris</taxon>
    </lineage>
</organism>
<sequence>MSAVKYLEDSYNKEEAAHFPILDLPLSNRISSSERLPDIFFTSPFQAVTGKEEQMKESLTLDWLHETIIIKPDSFPMLAVKYLEDSCNKEEAAHFPILDLPLSNRISSSERLSHIFFTSPFQAVPGKPNAGLAAVNDSPSDNEINRR</sequence>
<dbReference type="Proteomes" id="UP001054837">
    <property type="component" value="Unassembled WGS sequence"/>
</dbReference>
<protein>
    <submittedName>
        <fullName evidence="2">Uncharacterized protein</fullName>
    </submittedName>
</protein>
<name>A0AAV4NKD6_9ARAC</name>
<reference evidence="2 3" key="1">
    <citation type="submission" date="2021-06" db="EMBL/GenBank/DDBJ databases">
        <title>Caerostris darwini draft genome.</title>
        <authorList>
            <person name="Kono N."/>
            <person name="Arakawa K."/>
        </authorList>
    </citation>
    <scope>NUCLEOTIDE SEQUENCE [LARGE SCALE GENOMIC DNA]</scope>
</reference>